<evidence type="ECO:0000313" key="2">
    <source>
        <dbReference type="EMBL" id="UWZ80939.1"/>
    </source>
</evidence>
<feature type="signal peptide" evidence="1">
    <location>
        <begin position="1"/>
        <end position="24"/>
    </location>
</feature>
<gene>
    <name evidence="2" type="ORF">L9S41_05915</name>
</gene>
<organism evidence="2 3">
    <name type="scientific">Geoalkalibacter halelectricus</name>
    <dbReference type="NCBI Taxonomy" id="2847045"/>
    <lineage>
        <taxon>Bacteria</taxon>
        <taxon>Pseudomonadati</taxon>
        <taxon>Thermodesulfobacteriota</taxon>
        <taxon>Desulfuromonadia</taxon>
        <taxon>Desulfuromonadales</taxon>
        <taxon>Geoalkalibacteraceae</taxon>
        <taxon>Geoalkalibacter</taxon>
    </lineage>
</organism>
<accession>A0ABY5ZQZ6</accession>
<dbReference type="InterPro" id="IPR042245">
    <property type="entry name" value="Tgt2/MlaC_sf"/>
</dbReference>
<dbReference type="RefSeq" id="WP_260749306.1">
    <property type="nucleotide sequence ID" value="NZ_CP092109.1"/>
</dbReference>
<feature type="chain" id="PRO_5046329528" evidence="1">
    <location>
        <begin position="25"/>
        <end position="201"/>
    </location>
</feature>
<dbReference type="PANTHER" id="PTHR36573:SF1">
    <property type="entry name" value="INTERMEMBRANE PHOSPHOLIPID TRANSPORT SYSTEM BINDING PROTEIN MLAC"/>
    <property type="match status" value="1"/>
</dbReference>
<keyword evidence="1" id="KW-0732">Signal</keyword>
<dbReference type="PIRSF" id="PIRSF004649">
    <property type="entry name" value="MlaC"/>
    <property type="match status" value="1"/>
</dbReference>
<sequence>MKSRYLLVALLLLLPCLGAAPAAALGGPQAQLQETVDGVIDLLRARDLPLEDRRAQLSTLVRARFDFPTMAQWVLGPQWQRADAGEQQRFIALFTDLLEATYLGRIEEYSDERVEFLGERIEDRRAQVDTRIITRAAEIPMSYRLVQRGEQWLVFDVIIENVSLVRTYRSSYSEIARREGMAGLFAQMEQRIRELKAGGEG</sequence>
<name>A0ABY5ZQZ6_9BACT</name>
<reference evidence="2" key="1">
    <citation type="journal article" date="2022" name="Environ. Microbiol.">
        <title>Geoalkalibacter halelectricus SAP #1 sp. nov. possessing extracellular electron transfer and mineral#reducing capabilities from a haloalkaline environment.</title>
        <authorList>
            <person name="Yadav S."/>
            <person name="Singh R."/>
            <person name="Sundharam S.S."/>
            <person name="Chaudhary S."/>
            <person name="Krishnamurthi S."/>
            <person name="Patil S.A."/>
        </authorList>
    </citation>
    <scope>NUCLEOTIDE SEQUENCE</scope>
    <source>
        <strain evidence="2">SAP-1</strain>
    </source>
</reference>
<dbReference type="Proteomes" id="UP001060414">
    <property type="component" value="Chromosome"/>
</dbReference>
<dbReference type="EMBL" id="CP092109">
    <property type="protein sequence ID" value="UWZ80939.1"/>
    <property type="molecule type" value="Genomic_DNA"/>
</dbReference>
<evidence type="ECO:0000313" key="3">
    <source>
        <dbReference type="Proteomes" id="UP001060414"/>
    </source>
</evidence>
<keyword evidence="3" id="KW-1185">Reference proteome</keyword>
<dbReference type="Gene3D" id="3.10.450.710">
    <property type="entry name" value="Tgt2/MlaC"/>
    <property type="match status" value="1"/>
</dbReference>
<evidence type="ECO:0000256" key="1">
    <source>
        <dbReference type="SAM" id="SignalP"/>
    </source>
</evidence>
<dbReference type="Pfam" id="PF05494">
    <property type="entry name" value="MlaC"/>
    <property type="match status" value="1"/>
</dbReference>
<proteinExistence type="predicted"/>
<dbReference type="InterPro" id="IPR008869">
    <property type="entry name" value="MlaC/ttg2D"/>
</dbReference>
<dbReference type="PANTHER" id="PTHR36573">
    <property type="entry name" value="INTERMEMBRANE PHOSPHOLIPID TRANSPORT SYSTEM BINDING PROTEIN MLAC"/>
    <property type="match status" value="1"/>
</dbReference>
<protein>
    <submittedName>
        <fullName evidence="2">ABC transporter substrate-binding protein</fullName>
    </submittedName>
</protein>